<dbReference type="EMBL" id="WNXC01000001">
    <property type="protein sequence ID" value="MBB2147370.1"/>
    <property type="molecule type" value="Genomic_DNA"/>
</dbReference>
<evidence type="ECO:0000313" key="3">
    <source>
        <dbReference type="Proteomes" id="UP000636110"/>
    </source>
</evidence>
<reference evidence="2 3" key="1">
    <citation type="submission" date="2019-11" db="EMBL/GenBank/DDBJ databases">
        <title>Description of Pedobacter sp. LMG 31462T.</title>
        <authorList>
            <person name="Carlier A."/>
            <person name="Qi S."/>
            <person name="Vandamme P."/>
        </authorList>
    </citation>
    <scope>NUCLEOTIDE SEQUENCE [LARGE SCALE GENOMIC DNA]</scope>
    <source>
        <strain evidence="2 3">LMG 31462</strain>
    </source>
</reference>
<evidence type="ECO:0000313" key="2">
    <source>
        <dbReference type="EMBL" id="MBB2147370.1"/>
    </source>
</evidence>
<dbReference type="PANTHER" id="PTHR30015:SF7">
    <property type="entry name" value="TYPE IV METHYL-DIRECTED RESTRICTION ENZYME ECOKMRR"/>
    <property type="match status" value="1"/>
</dbReference>
<dbReference type="InterPro" id="IPR052906">
    <property type="entry name" value="Type_IV_Methyl-Rstrct_Enzyme"/>
</dbReference>
<dbReference type="SUPFAM" id="SSF52980">
    <property type="entry name" value="Restriction endonuclease-like"/>
    <property type="match status" value="1"/>
</dbReference>
<keyword evidence="3" id="KW-1185">Reference proteome</keyword>
<dbReference type="PANTHER" id="PTHR30015">
    <property type="entry name" value="MRR RESTRICTION SYSTEM PROTEIN"/>
    <property type="match status" value="1"/>
</dbReference>
<accession>A0ABR6EQ53</accession>
<comment type="caution">
    <text evidence="2">The sequence shown here is derived from an EMBL/GenBank/DDBJ whole genome shotgun (WGS) entry which is preliminary data.</text>
</comment>
<dbReference type="InterPro" id="IPR007560">
    <property type="entry name" value="Restrct_endonuc_IV_Mrr"/>
</dbReference>
<protein>
    <recommendedName>
        <fullName evidence="1">Restriction endonuclease type IV Mrr domain-containing protein</fullName>
    </recommendedName>
</protein>
<name>A0ABR6EQ53_9SPHI</name>
<gene>
    <name evidence="2" type="ORF">GM920_00460</name>
</gene>
<sequence>MLEFKKSLLVQLTLLDPYSFEEFCKRLLHVFGFKYLKITSRSKDGGIDGFGELKIGLAFMKVAFECKRYTNTTIGRPKISQFRGDIQGKYQQGILFTTSRFSSDAKSASFHNVAVPIVLIDGSAIVNLMIERNFCVEKEVLPVYTNAIDLVLENKN</sequence>
<evidence type="ECO:0000259" key="1">
    <source>
        <dbReference type="Pfam" id="PF04471"/>
    </source>
</evidence>
<dbReference type="Pfam" id="PF04471">
    <property type="entry name" value="Mrr_cat"/>
    <property type="match status" value="1"/>
</dbReference>
<dbReference type="Gene3D" id="3.40.1350.10">
    <property type="match status" value="1"/>
</dbReference>
<dbReference type="InterPro" id="IPR011856">
    <property type="entry name" value="tRNA_endonuc-like_dom_sf"/>
</dbReference>
<organism evidence="2 3">
    <name type="scientific">Pedobacter gandavensis</name>
    <dbReference type="NCBI Taxonomy" id="2679963"/>
    <lineage>
        <taxon>Bacteria</taxon>
        <taxon>Pseudomonadati</taxon>
        <taxon>Bacteroidota</taxon>
        <taxon>Sphingobacteriia</taxon>
        <taxon>Sphingobacteriales</taxon>
        <taxon>Sphingobacteriaceae</taxon>
        <taxon>Pedobacter</taxon>
    </lineage>
</organism>
<dbReference type="Proteomes" id="UP000636110">
    <property type="component" value="Unassembled WGS sequence"/>
</dbReference>
<dbReference type="InterPro" id="IPR011335">
    <property type="entry name" value="Restrct_endonuc-II-like"/>
</dbReference>
<feature type="domain" description="Restriction endonuclease type IV Mrr" evidence="1">
    <location>
        <begin position="15"/>
        <end position="129"/>
    </location>
</feature>
<proteinExistence type="predicted"/>